<evidence type="ECO:0000313" key="3">
    <source>
        <dbReference type="Proteomes" id="UP000030669"/>
    </source>
</evidence>
<keyword evidence="1" id="KW-0472">Membrane</keyword>
<dbReference type="OMA" id="CNPRTHS"/>
<keyword evidence="1" id="KW-0812">Transmembrane</keyword>
<dbReference type="InterPro" id="IPR036291">
    <property type="entry name" value="NAD(P)-bd_dom_sf"/>
</dbReference>
<dbReference type="SUPFAM" id="SSF56059">
    <property type="entry name" value="Glutathione synthetase ATP-binding domain-like"/>
    <property type="match status" value="1"/>
</dbReference>
<organism evidence="2 3">
    <name type="scientific">Gloeophyllum trabeum (strain ATCC 11539 / FP-39264 / Madison 617)</name>
    <name type="common">Brown rot fungus</name>
    <dbReference type="NCBI Taxonomy" id="670483"/>
    <lineage>
        <taxon>Eukaryota</taxon>
        <taxon>Fungi</taxon>
        <taxon>Dikarya</taxon>
        <taxon>Basidiomycota</taxon>
        <taxon>Agaricomycotina</taxon>
        <taxon>Agaricomycetes</taxon>
        <taxon>Gloeophyllales</taxon>
        <taxon>Gloeophyllaceae</taxon>
        <taxon>Gloeophyllum</taxon>
    </lineage>
</organism>
<dbReference type="EMBL" id="KB469300">
    <property type="protein sequence ID" value="EPQ56693.1"/>
    <property type="molecule type" value="Genomic_DNA"/>
</dbReference>
<gene>
    <name evidence="2" type="ORF">GLOTRDRAFT_105517</name>
</gene>
<feature type="transmembrane region" description="Helical" evidence="1">
    <location>
        <begin position="21"/>
        <end position="44"/>
    </location>
</feature>
<dbReference type="OrthoDB" id="186626at2759"/>
<proteinExistence type="predicted"/>
<keyword evidence="3" id="KW-1185">Reference proteome</keyword>
<dbReference type="KEGG" id="gtr:GLOTRDRAFT_105517"/>
<dbReference type="Gene3D" id="3.30.470.20">
    <property type="entry name" value="ATP-grasp fold, B domain"/>
    <property type="match status" value="1"/>
</dbReference>
<reference evidence="2 3" key="1">
    <citation type="journal article" date="2012" name="Science">
        <title>The Paleozoic origin of enzymatic lignin decomposition reconstructed from 31 fungal genomes.</title>
        <authorList>
            <person name="Floudas D."/>
            <person name="Binder M."/>
            <person name="Riley R."/>
            <person name="Barry K."/>
            <person name="Blanchette R.A."/>
            <person name="Henrissat B."/>
            <person name="Martinez A.T."/>
            <person name="Otillar R."/>
            <person name="Spatafora J.W."/>
            <person name="Yadav J.S."/>
            <person name="Aerts A."/>
            <person name="Benoit I."/>
            <person name="Boyd A."/>
            <person name="Carlson A."/>
            <person name="Copeland A."/>
            <person name="Coutinho P.M."/>
            <person name="de Vries R.P."/>
            <person name="Ferreira P."/>
            <person name="Findley K."/>
            <person name="Foster B."/>
            <person name="Gaskell J."/>
            <person name="Glotzer D."/>
            <person name="Gorecki P."/>
            <person name="Heitman J."/>
            <person name="Hesse C."/>
            <person name="Hori C."/>
            <person name="Igarashi K."/>
            <person name="Jurgens J.A."/>
            <person name="Kallen N."/>
            <person name="Kersten P."/>
            <person name="Kohler A."/>
            <person name="Kuees U."/>
            <person name="Kumar T.K.A."/>
            <person name="Kuo A."/>
            <person name="LaButti K."/>
            <person name="Larrondo L.F."/>
            <person name="Lindquist E."/>
            <person name="Ling A."/>
            <person name="Lombard V."/>
            <person name="Lucas S."/>
            <person name="Lundell T."/>
            <person name="Martin R."/>
            <person name="McLaughlin D.J."/>
            <person name="Morgenstern I."/>
            <person name="Morin E."/>
            <person name="Murat C."/>
            <person name="Nagy L.G."/>
            <person name="Nolan M."/>
            <person name="Ohm R.A."/>
            <person name="Patyshakuliyeva A."/>
            <person name="Rokas A."/>
            <person name="Ruiz-Duenas F.J."/>
            <person name="Sabat G."/>
            <person name="Salamov A."/>
            <person name="Samejima M."/>
            <person name="Schmutz J."/>
            <person name="Slot J.C."/>
            <person name="St John F."/>
            <person name="Stenlid J."/>
            <person name="Sun H."/>
            <person name="Sun S."/>
            <person name="Syed K."/>
            <person name="Tsang A."/>
            <person name="Wiebenga A."/>
            <person name="Young D."/>
            <person name="Pisabarro A."/>
            <person name="Eastwood D.C."/>
            <person name="Martin F."/>
            <person name="Cullen D."/>
            <person name="Grigoriev I.V."/>
            <person name="Hibbett D.S."/>
        </authorList>
    </citation>
    <scope>NUCLEOTIDE SEQUENCE [LARGE SCALE GENOMIC DNA]</scope>
    <source>
        <strain evidence="2 3">ATCC 11539</strain>
    </source>
</reference>
<dbReference type="HOGENOM" id="CLU_026180_1_0_1"/>
<evidence type="ECO:0000313" key="2">
    <source>
        <dbReference type="EMBL" id="EPQ56693.1"/>
    </source>
</evidence>
<sequence length="503" mass="56331">MNAPQCQKISNPTRRQTVITSLLLIVLSLLTAPATSIVVLFFLIHSQLKGTALHLQKCRVGRKTVLVTGGRTNKCLVLLRAFKREGYRVLVAEEGSWGAIACTRFSRATDGYYALPEPSNETDRLAYKRAIADIVARERVDVWVPCSSIFATVEDAEAALEISSAAHHHCDTFIQHPDLVDSLHWKDRFMRLCLELDFQVPESQLITSSAEGVEFLFSAATRKKGYSYILKCVELDDAGRSDLTLLPLETKEATIAHFARMPVPPSDKIPFVLQRFIRGPEYCTHGVVRNGQLRAFVASRSSDMVLRYLDLESYAKSITALPRPFIMDGLKDAALDRATTGIRREREVGKQAEHWTVQFLERWSKLLREQGKTGKQAELTGHFSFDFLLEESEGQLYPIECNPRTHTAVALLSETPRLASAYVENEGLDAGPVRPADGVPHGPLTMVSRHIAGLEKDVSFDASDPLPFFILAHVQIPWIIVRLLWKGKGWSRINTSTARVYEC</sequence>
<keyword evidence="1" id="KW-1133">Transmembrane helix</keyword>
<protein>
    <recommendedName>
        <fullName evidence="4">ATP-grasp domain-containing protein</fullName>
    </recommendedName>
</protein>
<dbReference type="RefSeq" id="XP_007865378.1">
    <property type="nucleotide sequence ID" value="XM_007867187.1"/>
</dbReference>
<evidence type="ECO:0008006" key="4">
    <source>
        <dbReference type="Google" id="ProtNLM"/>
    </source>
</evidence>
<dbReference type="SUPFAM" id="SSF51735">
    <property type="entry name" value="NAD(P)-binding Rossmann-fold domains"/>
    <property type="match status" value="1"/>
</dbReference>
<dbReference type="eggNOG" id="ENOG502RZZG">
    <property type="taxonomic scope" value="Eukaryota"/>
</dbReference>
<name>S7QBF9_GLOTA</name>
<evidence type="ECO:0000256" key="1">
    <source>
        <dbReference type="SAM" id="Phobius"/>
    </source>
</evidence>
<dbReference type="GeneID" id="19298713"/>
<accession>S7QBF9</accession>
<dbReference type="Proteomes" id="UP000030669">
    <property type="component" value="Unassembled WGS sequence"/>
</dbReference>
<dbReference type="AlphaFoldDB" id="S7QBF9"/>